<comment type="caution">
    <text evidence="1">The sequence shown here is derived from an EMBL/GenBank/DDBJ whole genome shotgun (WGS) entry which is preliminary data.</text>
</comment>
<name>A0A552V699_9FLAO</name>
<dbReference type="Proteomes" id="UP000320643">
    <property type="component" value="Unassembled WGS sequence"/>
</dbReference>
<protein>
    <submittedName>
        <fullName evidence="1">Uncharacterized protein</fullName>
    </submittedName>
</protein>
<gene>
    <name evidence="1" type="ORF">FMM05_07095</name>
</gene>
<dbReference type="RefSeq" id="WP_143372646.1">
    <property type="nucleotide sequence ID" value="NZ_VJVZ01000003.1"/>
</dbReference>
<proteinExistence type="predicted"/>
<accession>A0A552V699</accession>
<reference evidence="1 2" key="1">
    <citation type="submission" date="2019-07" db="EMBL/GenBank/DDBJ databases">
        <title>Flavobacterium sp. nov., isolated from glacier ice.</title>
        <authorList>
            <person name="Liu Q."/>
            <person name="Xin Y.-H."/>
        </authorList>
    </citation>
    <scope>NUCLEOTIDE SEQUENCE [LARGE SCALE GENOMIC DNA]</scope>
    <source>
        <strain evidence="1 2">ZT4R6</strain>
    </source>
</reference>
<dbReference type="EMBL" id="VJVZ01000003">
    <property type="protein sequence ID" value="TRW25981.1"/>
    <property type="molecule type" value="Genomic_DNA"/>
</dbReference>
<evidence type="ECO:0000313" key="1">
    <source>
        <dbReference type="EMBL" id="TRW25981.1"/>
    </source>
</evidence>
<organism evidence="1 2">
    <name type="scientific">Flavobacterium zepuense</name>
    <dbReference type="NCBI Taxonomy" id="2593302"/>
    <lineage>
        <taxon>Bacteria</taxon>
        <taxon>Pseudomonadati</taxon>
        <taxon>Bacteroidota</taxon>
        <taxon>Flavobacteriia</taxon>
        <taxon>Flavobacteriales</taxon>
        <taxon>Flavobacteriaceae</taxon>
        <taxon>Flavobacterium</taxon>
    </lineage>
</organism>
<sequence length="237" mass="27948">MNKPYKVTYKTYLNDRLKQVLLHGQETYPLYVQLTYERKTIFFKSYYFELFSKPRYFLSVAGISKGPSLEEITVKEKAVIDFIIDKYKDDFSIELFKEKYAYYSKDLCDETEGGFIDYLHTFFQDKGMPAFAVAISQGTKYRIAYEVIRDMKIALTKPLYEELVENSLFYAPPYLPLYGFMKETKRWPILCLTVMEWESADTQDAFIAYLKKHYPNNDADEITKQVEKWLGAASTNI</sequence>
<evidence type="ECO:0000313" key="2">
    <source>
        <dbReference type="Proteomes" id="UP000320643"/>
    </source>
</evidence>
<dbReference type="AlphaFoldDB" id="A0A552V699"/>
<dbReference type="OrthoDB" id="648314at2"/>
<keyword evidence="2" id="KW-1185">Reference proteome</keyword>